<proteinExistence type="predicted"/>
<name>A0A9Q0EBF4_9TELE</name>
<feature type="compositionally biased region" description="Basic and acidic residues" evidence="1">
    <location>
        <begin position="62"/>
        <end position="77"/>
    </location>
</feature>
<comment type="caution">
    <text evidence="2">The sequence shown here is derived from an EMBL/GenBank/DDBJ whole genome shotgun (WGS) entry which is preliminary data.</text>
</comment>
<reference evidence="2" key="1">
    <citation type="submission" date="2022-07" db="EMBL/GenBank/DDBJ databases">
        <title>Chromosome-level genome of Muraenolepis orangiensis.</title>
        <authorList>
            <person name="Kim J."/>
        </authorList>
    </citation>
    <scope>NUCLEOTIDE SEQUENCE</scope>
    <source>
        <strain evidence="2">KU_S4_2022</strain>
        <tissue evidence="2">Muscle</tissue>
    </source>
</reference>
<evidence type="ECO:0000313" key="3">
    <source>
        <dbReference type="Proteomes" id="UP001148018"/>
    </source>
</evidence>
<feature type="region of interest" description="Disordered" evidence="1">
    <location>
        <begin position="51"/>
        <end position="80"/>
    </location>
</feature>
<protein>
    <submittedName>
        <fullName evidence="2">Uncharacterized protein</fullName>
    </submittedName>
</protein>
<feature type="region of interest" description="Disordered" evidence="1">
    <location>
        <begin position="1"/>
        <end position="20"/>
    </location>
</feature>
<keyword evidence="3" id="KW-1185">Reference proteome</keyword>
<organism evidence="2 3">
    <name type="scientific">Muraenolepis orangiensis</name>
    <name type="common">Patagonian moray cod</name>
    <dbReference type="NCBI Taxonomy" id="630683"/>
    <lineage>
        <taxon>Eukaryota</taxon>
        <taxon>Metazoa</taxon>
        <taxon>Chordata</taxon>
        <taxon>Craniata</taxon>
        <taxon>Vertebrata</taxon>
        <taxon>Euteleostomi</taxon>
        <taxon>Actinopterygii</taxon>
        <taxon>Neopterygii</taxon>
        <taxon>Teleostei</taxon>
        <taxon>Neoteleostei</taxon>
        <taxon>Acanthomorphata</taxon>
        <taxon>Zeiogadaria</taxon>
        <taxon>Gadariae</taxon>
        <taxon>Gadiformes</taxon>
        <taxon>Muraenolepidoidei</taxon>
        <taxon>Muraenolepididae</taxon>
        <taxon>Muraenolepis</taxon>
    </lineage>
</organism>
<dbReference type="Proteomes" id="UP001148018">
    <property type="component" value="Unassembled WGS sequence"/>
</dbReference>
<dbReference type="EMBL" id="JANIIK010000046">
    <property type="protein sequence ID" value="KAJ3602345.1"/>
    <property type="molecule type" value="Genomic_DNA"/>
</dbReference>
<evidence type="ECO:0000256" key="1">
    <source>
        <dbReference type="SAM" id="MobiDB-lite"/>
    </source>
</evidence>
<dbReference type="AlphaFoldDB" id="A0A9Q0EBF4"/>
<gene>
    <name evidence="2" type="ORF">NHX12_030103</name>
</gene>
<sequence length="117" mass="12686">MSCDRPQRTLTSSSFTMGPLKHHGGYSHSFADRLLLMPSVKTVTADELSATASPLPLATGSDRWHRGGQKESLDDQSNKPCSSVVRGANLFSGRLFSVLLEVPGGEVVHMHMHTHCV</sequence>
<accession>A0A9Q0EBF4</accession>
<evidence type="ECO:0000313" key="2">
    <source>
        <dbReference type="EMBL" id="KAJ3602345.1"/>
    </source>
</evidence>